<evidence type="ECO:0000256" key="2">
    <source>
        <dbReference type="PIRSR" id="PIRSR005962-1"/>
    </source>
</evidence>
<evidence type="ECO:0000259" key="3">
    <source>
        <dbReference type="Pfam" id="PF07687"/>
    </source>
</evidence>
<proteinExistence type="predicted"/>
<dbReference type="Pfam" id="PF01546">
    <property type="entry name" value="Peptidase_M20"/>
    <property type="match status" value="1"/>
</dbReference>
<dbReference type="GO" id="GO:0050118">
    <property type="term" value="F:N-acetyldiaminopimelate deacetylase activity"/>
    <property type="evidence" value="ECO:0007669"/>
    <property type="project" value="UniProtKB-ARBA"/>
</dbReference>
<dbReference type="InterPro" id="IPR011650">
    <property type="entry name" value="Peptidase_M20_dimer"/>
</dbReference>
<feature type="binding site" evidence="2">
    <location>
        <position position="370"/>
    </location>
    <ligand>
        <name>Mn(2+)</name>
        <dbReference type="ChEBI" id="CHEBI:29035"/>
        <label>2</label>
    </ligand>
</feature>
<dbReference type="GO" id="GO:0046872">
    <property type="term" value="F:metal ion binding"/>
    <property type="evidence" value="ECO:0007669"/>
    <property type="project" value="UniProtKB-KW"/>
</dbReference>
<dbReference type="GO" id="GO:0004046">
    <property type="term" value="F:aminoacylase activity"/>
    <property type="evidence" value="ECO:0007669"/>
    <property type="project" value="UniProtKB-EC"/>
</dbReference>
<dbReference type="FunFam" id="3.30.70.360:FF:000001">
    <property type="entry name" value="N-acetyldiaminopimelate deacetylase"/>
    <property type="match status" value="1"/>
</dbReference>
<evidence type="ECO:0000313" key="4">
    <source>
        <dbReference type="EMBL" id="ADH63484.1"/>
    </source>
</evidence>
<accession>D7BFD1</accession>
<dbReference type="InterPro" id="IPR017439">
    <property type="entry name" value="Amidohydrolase"/>
</dbReference>
<dbReference type="AlphaFoldDB" id="D7BFD1"/>
<dbReference type="GO" id="GO:0019877">
    <property type="term" value="P:diaminopimelate biosynthetic process"/>
    <property type="evidence" value="ECO:0007669"/>
    <property type="project" value="UniProtKB-ARBA"/>
</dbReference>
<protein>
    <submittedName>
        <fullName evidence="4">Amidohydrolase</fullName>
        <ecNumber evidence="4">3.5.1.14</ecNumber>
    </submittedName>
</protein>
<dbReference type="Pfam" id="PF07687">
    <property type="entry name" value="M20_dimer"/>
    <property type="match status" value="1"/>
</dbReference>
<dbReference type="InterPro" id="IPR036264">
    <property type="entry name" value="Bact_exopeptidase_dim_dom"/>
</dbReference>
<dbReference type="eggNOG" id="COG1473">
    <property type="taxonomic scope" value="Bacteria"/>
</dbReference>
<dbReference type="PIRSF" id="PIRSF005962">
    <property type="entry name" value="Pept_M20D_amidohydro"/>
    <property type="match status" value="1"/>
</dbReference>
<dbReference type="HOGENOM" id="CLU_023257_0_1_0"/>
<name>D7BFD1_ALLS1</name>
<sequence length="399" mass="42477">MLGDMQVQELRIRDRIAALTPSLVAMRRDFHRHPELAFQEFRTAEKLAMHLRNLGLEVQTGIATTGVVARLKGAKPGKTVMVRADIDALPIHEATGAPYASENPGVMHACGHDGHAAVAAHVATLLSEMKDQLEGNVVFVFQPAEEIVAGARPMIEAGVMEGVDRVVGLHLYSLLPAGTVGVRPGPSMAAADAFTLTVRGKGTHAAMPHEGVDTVLISAHIITALQSLVSRETDPVGTSVITIATLTAGEGAHNIIPETATLKGTLRTFDASLRAKLVRRIEEVATGIARAMGGSAEIAWRDGSPAVVNDPELTQRFRALANEVVGPAKVLETPPVMGGDDMAEFLNRAPGVYFWVGAGDPATGKNQPHHHPRFDIDDERALPVAVELLARATLEFLKP</sequence>
<evidence type="ECO:0000256" key="1">
    <source>
        <dbReference type="ARBA" id="ARBA00022801"/>
    </source>
</evidence>
<feature type="binding site" evidence="2">
    <location>
        <position position="110"/>
    </location>
    <ligand>
        <name>Mn(2+)</name>
        <dbReference type="ChEBI" id="CHEBI:29035"/>
        <label>2</label>
    </ligand>
</feature>
<dbReference type="PANTHER" id="PTHR11014:SF63">
    <property type="entry name" value="METALLOPEPTIDASE, PUTATIVE (AFU_ORTHOLOGUE AFUA_6G09600)-RELATED"/>
    <property type="match status" value="1"/>
</dbReference>
<gene>
    <name evidence="4" type="ordered locus">Mesil_1597</name>
</gene>
<dbReference type="Gene3D" id="3.40.630.10">
    <property type="entry name" value="Zn peptidases"/>
    <property type="match status" value="1"/>
</dbReference>
<dbReference type="Proteomes" id="UP000001916">
    <property type="component" value="Chromosome"/>
</dbReference>
<keyword evidence="2" id="KW-0464">Manganese</keyword>
<organism evidence="4 5">
    <name type="scientific">Allomeiothermus silvanus (strain ATCC 700542 / DSM 9946 / NBRC 106475 / NCIMB 13440 / VI-R2)</name>
    <name type="common">Thermus silvanus</name>
    <dbReference type="NCBI Taxonomy" id="526227"/>
    <lineage>
        <taxon>Bacteria</taxon>
        <taxon>Thermotogati</taxon>
        <taxon>Deinococcota</taxon>
        <taxon>Deinococci</taxon>
        <taxon>Thermales</taxon>
        <taxon>Thermaceae</taxon>
        <taxon>Allomeiothermus</taxon>
    </lineage>
</organism>
<keyword evidence="1 4" id="KW-0378">Hydrolase</keyword>
<dbReference type="Gene3D" id="3.30.70.360">
    <property type="match status" value="1"/>
</dbReference>
<feature type="binding site" evidence="2">
    <location>
        <position position="170"/>
    </location>
    <ligand>
        <name>Mn(2+)</name>
        <dbReference type="ChEBI" id="CHEBI:29035"/>
        <label>2</label>
    </ligand>
</feature>
<keyword evidence="5" id="KW-1185">Reference proteome</keyword>
<dbReference type="EC" id="3.5.1.14" evidence="4"/>
<dbReference type="PANTHER" id="PTHR11014">
    <property type="entry name" value="PEPTIDASE M20 FAMILY MEMBER"/>
    <property type="match status" value="1"/>
</dbReference>
<feature type="domain" description="Peptidase M20 dimerisation" evidence="3">
    <location>
        <begin position="193"/>
        <end position="286"/>
    </location>
</feature>
<reference evidence="4 5" key="1">
    <citation type="journal article" date="2010" name="Stand. Genomic Sci.">
        <title>Complete genome sequence of Meiothermus silvanus type strain (VI-R2).</title>
        <authorList>
            <person name="Sikorski J."/>
            <person name="Tindall B.J."/>
            <person name="Lowry S."/>
            <person name="Lucas S."/>
            <person name="Nolan M."/>
            <person name="Copeland A."/>
            <person name="Glavina Del Rio T."/>
            <person name="Tice H."/>
            <person name="Cheng J.F."/>
            <person name="Han C."/>
            <person name="Pitluck S."/>
            <person name="Liolios K."/>
            <person name="Ivanova N."/>
            <person name="Mavromatis K."/>
            <person name="Mikhailova N."/>
            <person name="Pati A."/>
            <person name="Goodwin L."/>
            <person name="Chen A."/>
            <person name="Palaniappan K."/>
            <person name="Land M."/>
            <person name="Hauser L."/>
            <person name="Chang Y.J."/>
            <person name="Jeffries C.D."/>
            <person name="Rohde M."/>
            <person name="Goker M."/>
            <person name="Woyke T."/>
            <person name="Bristow J."/>
            <person name="Eisen J.A."/>
            <person name="Markowitz V."/>
            <person name="Hugenholtz P."/>
            <person name="Kyrpides N.C."/>
            <person name="Klenk H.P."/>
            <person name="Lapidus A."/>
        </authorList>
    </citation>
    <scope>NUCLEOTIDE SEQUENCE [LARGE SCALE GENOMIC DNA]</scope>
    <source>
        <strain evidence="5">ATCC 700542 / DSM 9946 / VI-R2</strain>
    </source>
</reference>
<evidence type="ECO:0000313" key="5">
    <source>
        <dbReference type="Proteomes" id="UP000001916"/>
    </source>
</evidence>
<dbReference type="EMBL" id="CP002042">
    <property type="protein sequence ID" value="ADH63484.1"/>
    <property type="molecule type" value="Genomic_DNA"/>
</dbReference>
<dbReference type="NCBIfam" id="TIGR01891">
    <property type="entry name" value="amidohydrolases"/>
    <property type="match status" value="1"/>
</dbReference>
<keyword evidence="2" id="KW-0479">Metal-binding</keyword>
<comment type="cofactor">
    <cofactor evidence="2">
        <name>Mn(2+)</name>
        <dbReference type="ChEBI" id="CHEBI:29035"/>
    </cofactor>
    <text evidence="2">The Mn(2+) ion enhances activity.</text>
</comment>
<dbReference type="SUPFAM" id="SSF53187">
    <property type="entry name" value="Zn-dependent exopeptidases"/>
    <property type="match status" value="1"/>
</dbReference>
<dbReference type="STRING" id="526227.Mesil_1597"/>
<dbReference type="InterPro" id="IPR002933">
    <property type="entry name" value="Peptidase_M20"/>
</dbReference>
<feature type="binding site" evidence="2">
    <location>
        <position position="112"/>
    </location>
    <ligand>
        <name>Mn(2+)</name>
        <dbReference type="ChEBI" id="CHEBI:29035"/>
        <label>2</label>
    </ligand>
</feature>
<feature type="binding site" evidence="2">
    <location>
        <position position="146"/>
    </location>
    <ligand>
        <name>Mn(2+)</name>
        <dbReference type="ChEBI" id="CHEBI:29035"/>
        <label>2</label>
    </ligand>
</feature>
<dbReference type="KEGG" id="msv:Mesil_1597"/>
<dbReference type="SUPFAM" id="SSF55031">
    <property type="entry name" value="Bacterial exopeptidase dimerisation domain"/>
    <property type="match status" value="1"/>
</dbReference>